<keyword evidence="1 2" id="KW-0732">Signal</keyword>
<protein>
    <recommendedName>
        <fullName evidence="3">Dienelactone hydrolase domain-containing protein</fullName>
    </recommendedName>
</protein>
<dbReference type="GO" id="GO:0016787">
    <property type="term" value="F:hydrolase activity"/>
    <property type="evidence" value="ECO:0007669"/>
    <property type="project" value="InterPro"/>
</dbReference>
<evidence type="ECO:0000259" key="3">
    <source>
        <dbReference type="Pfam" id="PF01738"/>
    </source>
</evidence>
<dbReference type="EMBL" id="MORL01000005">
    <property type="protein sequence ID" value="OIN58959.1"/>
    <property type="molecule type" value="Genomic_DNA"/>
</dbReference>
<gene>
    <name evidence="4" type="ORF">BLX24_12130</name>
</gene>
<dbReference type="RefSeq" id="WP_071503411.1">
    <property type="nucleotide sequence ID" value="NZ_MORL01000005.1"/>
</dbReference>
<feature type="chain" id="PRO_5010366645" description="Dienelactone hydrolase domain-containing protein" evidence="2">
    <location>
        <begin position="23"/>
        <end position="271"/>
    </location>
</feature>
<keyword evidence="5" id="KW-1185">Reference proteome</keyword>
<dbReference type="Gene3D" id="3.40.50.1820">
    <property type="entry name" value="alpha/beta hydrolase"/>
    <property type="match status" value="1"/>
</dbReference>
<accession>A0A1S2VJM5</accession>
<evidence type="ECO:0000256" key="2">
    <source>
        <dbReference type="SAM" id="SignalP"/>
    </source>
</evidence>
<dbReference type="InterPro" id="IPR002925">
    <property type="entry name" value="Dienelactn_hydro"/>
</dbReference>
<evidence type="ECO:0000313" key="4">
    <source>
        <dbReference type="EMBL" id="OIN58959.1"/>
    </source>
</evidence>
<proteinExistence type="predicted"/>
<dbReference type="AlphaFoldDB" id="A0A1S2VJM5"/>
<evidence type="ECO:0000313" key="5">
    <source>
        <dbReference type="Proteomes" id="UP000181790"/>
    </source>
</evidence>
<comment type="caution">
    <text evidence="4">The sequence shown here is derived from an EMBL/GenBank/DDBJ whole genome shotgun (WGS) entry which is preliminary data.</text>
</comment>
<dbReference type="PANTHER" id="PTHR43037">
    <property type="entry name" value="UNNAMED PRODUCT-RELATED"/>
    <property type="match status" value="1"/>
</dbReference>
<sequence>MKTPVALLLCLLIWFTPLSGRAQSTDAYEKHVFKAKGGHELPYRILYPKGYAEASGRQKQKYPLVLVLHGAGERGNDNEKQLTHGGNLFLQERSRTDFPAVVLFPQCPTDSYWASVKIDRDKSPLGLQFDYHRPMTWPLKAVRSLVKKVARDKRIDKSRLYITGLSMGGMGTFELIARYPKVFAAAAPICGGGDTTYCEKFAKRVPVWVFHGDKDNVVDPRHSREMVAKLQSLGADVQYSEYLDVKHNSWDNAFAEPDFLSWLSGHRKKKK</sequence>
<dbReference type="Pfam" id="PF01738">
    <property type="entry name" value="DLH"/>
    <property type="match status" value="1"/>
</dbReference>
<evidence type="ECO:0000256" key="1">
    <source>
        <dbReference type="ARBA" id="ARBA00022729"/>
    </source>
</evidence>
<dbReference type="OrthoDB" id="9764953at2"/>
<feature type="signal peptide" evidence="2">
    <location>
        <begin position="1"/>
        <end position="22"/>
    </location>
</feature>
<organism evidence="4 5">
    <name type="scientific">Arsenicibacter rosenii</name>
    <dbReference type="NCBI Taxonomy" id="1750698"/>
    <lineage>
        <taxon>Bacteria</taxon>
        <taxon>Pseudomonadati</taxon>
        <taxon>Bacteroidota</taxon>
        <taxon>Cytophagia</taxon>
        <taxon>Cytophagales</taxon>
        <taxon>Spirosomataceae</taxon>
        <taxon>Arsenicibacter</taxon>
    </lineage>
</organism>
<dbReference type="PANTHER" id="PTHR43037:SF1">
    <property type="entry name" value="BLL1128 PROTEIN"/>
    <property type="match status" value="1"/>
</dbReference>
<reference evidence="4 5" key="1">
    <citation type="submission" date="2016-10" db="EMBL/GenBank/DDBJ databases">
        <title>Arsenicibacter rosenii gen. nov., sp. nov., an efficient arsenic-methylating bacterium isolated from an arsenic-contaminated paddy soil.</title>
        <authorList>
            <person name="Huang K."/>
        </authorList>
    </citation>
    <scope>NUCLEOTIDE SEQUENCE [LARGE SCALE GENOMIC DNA]</scope>
    <source>
        <strain evidence="4 5">SM-1</strain>
    </source>
</reference>
<feature type="domain" description="Dienelactone hydrolase" evidence="3">
    <location>
        <begin position="143"/>
        <end position="247"/>
    </location>
</feature>
<dbReference type="SUPFAM" id="SSF53474">
    <property type="entry name" value="alpha/beta-Hydrolases"/>
    <property type="match status" value="1"/>
</dbReference>
<dbReference type="InterPro" id="IPR029058">
    <property type="entry name" value="AB_hydrolase_fold"/>
</dbReference>
<name>A0A1S2VJM5_9BACT</name>
<dbReference type="Proteomes" id="UP000181790">
    <property type="component" value="Unassembled WGS sequence"/>
</dbReference>
<dbReference type="InterPro" id="IPR050955">
    <property type="entry name" value="Plant_Biomass_Hydrol_Est"/>
</dbReference>